<protein>
    <submittedName>
        <fullName evidence="2">Uncharacterized protein</fullName>
    </submittedName>
</protein>
<proteinExistence type="predicted"/>
<keyword evidence="3" id="KW-1185">Reference proteome</keyword>
<dbReference type="EMBL" id="CAJOBP010088541">
    <property type="protein sequence ID" value="CAF4939239.1"/>
    <property type="molecule type" value="Genomic_DNA"/>
</dbReference>
<evidence type="ECO:0000313" key="3">
    <source>
        <dbReference type="Proteomes" id="UP000663873"/>
    </source>
</evidence>
<feature type="region of interest" description="Disordered" evidence="1">
    <location>
        <begin position="1"/>
        <end position="20"/>
    </location>
</feature>
<feature type="non-terminal residue" evidence="2">
    <location>
        <position position="62"/>
    </location>
</feature>
<comment type="caution">
    <text evidence="2">The sequence shown here is derived from an EMBL/GenBank/DDBJ whole genome shotgun (WGS) entry which is preliminary data.</text>
</comment>
<organism evidence="2 3">
    <name type="scientific">Rotaria socialis</name>
    <dbReference type="NCBI Taxonomy" id="392032"/>
    <lineage>
        <taxon>Eukaryota</taxon>
        <taxon>Metazoa</taxon>
        <taxon>Spiralia</taxon>
        <taxon>Gnathifera</taxon>
        <taxon>Rotifera</taxon>
        <taxon>Eurotatoria</taxon>
        <taxon>Bdelloidea</taxon>
        <taxon>Philodinida</taxon>
        <taxon>Philodinidae</taxon>
        <taxon>Rotaria</taxon>
    </lineage>
</organism>
<accession>A0A821X7C0</accession>
<evidence type="ECO:0000256" key="1">
    <source>
        <dbReference type="SAM" id="MobiDB-lite"/>
    </source>
</evidence>
<gene>
    <name evidence="2" type="ORF">UJA718_LOCUS47237</name>
</gene>
<name>A0A821X7C0_9BILA</name>
<dbReference type="AlphaFoldDB" id="A0A821X7C0"/>
<dbReference type="Proteomes" id="UP000663873">
    <property type="component" value="Unassembled WGS sequence"/>
</dbReference>
<sequence>MVLELQLSSNTANQSSFQSSTLETLHLDINSTEPSVDTNSIEEMVISTASTTVPPTANNNEA</sequence>
<evidence type="ECO:0000313" key="2">
    <source>
        <dbReference type="EMBL" id="CAF4939239.1"/>
    </source>
</evidence>
<reference evidence="2" key="1">
    <citation type="submission" date="2021-02" db="EMBL/GenBank/DDBJ databases">
        <authorList>
            <person name="Nowell W R."/>
        </authorList>
    </citation>
    <scope>NUCLEOTIDE SEQUENCE</scope>
</reference>